<feature type="non-terminal residue" evidence="2">
    <location>
        <position position="60"/>
    </location>
</feature>
<name>A0A0B7B3M6_9EUPU</name>
<evidence type="ECO:0000313" key="2">
    <source>
        <dbReference type="EMBL" id="CEK87432.1"/>
    </source>
</evidence>
<feature type="chain" id="PRO_5002124549" evidence="1">
    <location>
        <begin position="17"/>
        <end position="60"/>
    </location>
</feature>
<evidence type="ECO:0000256" key="1">
    <source>
        <dbReference type="SAM" id="SignalP"/>
    </source>
</evidence>
<accession>A0A0B7B3M6</accession>
<reference evidence="2" key="1">
    <citation type="submission" date="2014-12" db="EMBL/GenBank/DDBJ databases">
        <title>Insight into the proteome of Arion vulgaris.</title>
        <authorList>
            <person name="Aradska J."/>
            <person name="Bulat T."/>
            <person name="Smidak R."/>
            <person name="Sarate P."/>
            <person name="Gangsoo J."/>
            <person name="Sialana F."/>
            <person name="Bilban M."/>
            <person name="Lubec G."/>
        </authorList>
    </citation>
    <scope>NUCLEOTIDE SEQUENCE</scope>
    <source>
        <tissue evidence="2">Skin</tissue>
    </source>
</reference>
<dbReference type="EMBL" id="HACG01040567">
    <property type="protein sequence ID" value="CEK87432.1"/>
    <property type="molecule type" value="Transcribed_RNA"/>
</dbReference>
<organism evidence="2">
    <name type="scientific">Arion vulgaris</name>
    <dbReference type="NCBI Taxonomy" id="1028688"/>
    <lineage>
        <taxon>Eukaryota</taxon>
        <taxon>Metazoa</taxon>
        <taxon>Spiralia</taxon>
        <taxon>Lophotrochozoa</taxon>
        <taxon>Mollusca</taxon>
        <taxon>Gastropoda</taxon>
        <taxon>Heterobranchia</taxon>
        <taxon>Euthyneura</taxon>
        <taxon>Panpulmonata</taxon>
        <taxon>Eupulmonata</taxon>
        <taxon>Stylommatophora</taxon>
        <taxon>Helicina</taxon>
        <taxon>Arionoidea</taxon>
        <taxon>Arionidae</taxon>
        <taxon>Arion</taxon>
    </lineage>
</organism>
<sequence length="60" mass="6694">MFFLLSTSIFFFYILAVVIQDSIFAPGYMGVVGNERTDRLSLQPYQVGEGRGVGPMDRAD</sequence>
<dbReference type="AlphaFoldDB" id="A0A0B7B3M6"/>
<keyword evidence="1" id="KW-0732">Signal</keyword>
<proteinExistence type="predicted"/>
<feature type="signal peptide" evidence="1">
    <location>
        <begin position="1"/>
        <end position="16"/>
    </location>
</feature>
<gene>
    <name evidence="2" type="primary">ORF159195</name>
</gene>
<protein>
    <submittedName>
        <fullName evidence="2">Uncharacterized protein</fullName>
    </submittedName>
</protein>